<dbReference type="InterPro" id="IPR006059">
    <property type="entry name" value="SBP"/>
</dbReference>
<accession>A0A174GDF3</accession>
<dbReference type="SUPFAM" id="SSF53850">
    <property type="entry name" value="Periplasmic binding protein-like II"/>
    <property type="match status" value="1"/>
</dbReference>
<proteinExistence type="predicted"/>
<dbReference type="InterPro" id="IPR050490">
    <property type="entry name" value="Bact_solute-bd_prot1"/>
</dbReference>
<protein>
    <submittedName>
        <fullName evidence="1">Extracellular solute-binding protein family 1</fullName>
    </submittedName>
</protein>
<dbReference type="Proteomes" id="UP000095558">
    <property type="component" value="Unassembled WGS sequence"/>
</dbReference>
<dbReference type="PANTHER" id="PTHR43649:SF12">
    <property type="entry name" value="DIACETYLCHITOBIOSE BINDING PROTEIN DASA"/>
    <property type="match status" value="1"/>
</dbReference>
<dbReference type="PANTHER" id="PTHR43649">
    <property type="entry name" value="ARABINOSE-BINDING PROTEIN-RELATED"/>
    <property type="match status" value="1"/>
</dbReference>
<dbReference type="EMBL" id="CYZV01000033">
    <property type="protein sequence ID" value="CUO58940.1"/>
    <property type="molecule type" value="Genomic_DNA"/>
</dbReference>
<gene>
    <name evidence="1" type="ORF">ERS852470_02777</name>
</gene>
<organism evidence="1 2">
    <name type="scientific">Clostridium disporicum</name>
    <dbReference type="NCBI Taxonomy" id="84024"/>
    <lineage>
        <taxon>Bacteria</taxon>
        <taxon>Bacillati</taxon>
        <taxon>Bacillota</taxon>
        <taxon>Clostridia</taxon>
        <taxon>Eubacteriales</taxon>
        <taxon>Clostridiaceae</taxon>
        <taxon>Clostridium</taxon>
    </lineage>
</organism>
<evidence type="ECO:0000313" key="1">
    <source>
        <dbReference type="EMBL" id="CUO58940.1"/>
    </source>
</evidence>
<evidence type="ECO:0000313" key="2">
    <source>
        <dbReference type="Proteomes" id="UP000095558"/>
    </source>
</evidence>
<name>A0A174GDF3_9CLOT</name>
<dbReference type="AlphaFoldDB" id="A0A174GDF3"/>
<reference evidence="1 2" key="1">
    <citation type="submission" date="2015-09" db="EMBL/GenBank/DDBJ databases">
        <authorList>
            <consortium name="Pathogen Informatics"/>
        </authorList>
    </citation>
    <scope>NUCLEOTIDE SEQUENCE [LARGE SCALE GENOMIC DNA]</scope>
    <source>
        <strain evidence="1 2">2789STDY5834855</strain>
    </source>
</reference>
<dbReference type="PROSITE" id="PS51257">
    <property type="entry name" value="PROKAR_LIPOPROTEIN"/>
    <property type="match status" value="1"/>
</dbReference>
<dbReference type="OrthoDB" id="54751at2"/>
<dbReference type="RefSeq" id="WP_055277470.1">
    <property type="nucleotide sequence ID" value="NZ_CYZV01000033.1"/>
</dbReference>
<dbReference type="Gene3D" id="3.40.190.10">
    <property type="entry name" value="Periplasmic binding protein-like II"/>
    <property type="match status" value="2"/>
</dbReference>
<dbReference type="Pfam" id="PF13416">
    <property type="entry name" value="SBP_bac_8"/>
    <property type="match status" value="1"/>
</dbReference>
<sequence length="560" mass="63969">MRKSKVMISTIMAGIISMSILTGCGGGSKANENVASEKSNEDGIKTYTAFYAVPGKELPDDNRLKNVIAEKIGAKVDEQWLTGQTAQERIGVMIAGGEYPDFIDGGDGTQNLIDAGALIPLDEHLDKYPNLKNYLTEKEWDKVRSEDGHIYIIPQFGVTQGEDTATYFNDEAFWIQKAVLEWDNYPEIKTLDQYFDLIERYKEANPTINGNPTIGFEILTYDWRYFCLENPPQFLAGYPNDGSAIVDPETLEAKNYNTIPEAKEYFEKLNEMYNKGIVDPEAFTNSYDQYIAKLSTGTVLGMIDQHWQFQSAETALIQQGLDERTWVPLGLVMDENVQPKYRAVTALNVSNGIGVSVSCKDVDGALQLLNDLLDEEIMKLRYWGEEGVDYHVGEDGVFYRTEEQRNNPKNEEWKLKNMCDYAYLPHFRGMLKDNINTIEPGDQPKEYYETLSEIDKKILDAYGYEKFPDFLGETFEDMGPWYPIYSFTNLLSADSEAGIAMQKMDDIKRQWLPKVIMSKDGEFEASWDKYMNELTTKADIEAYEKAITDEVKRRVEEFEN</sequence>